<feature type="domain" description="Helicase C-terminal" evidence="9">
    <location>
        <begin position="230"/>
        <end position="379"/>
    </location>
</feature>
<dbReference type="InterPro" id="IPR014001">
    <property type="entry name" value="Helicase_ATP-bd"/>
</dbReference>
<sequence>MLFSELGLSKTILDTLDGLRLTTPTPIQVQAIPLVLEGRDVIGLAQTGTGKTAAFALPILHRLAPGKPAAPKKARALILSPTRELSAQIARSVKDYSRKLNMTSTVVVGGVSVRPQIKALAGGVDILIATPGRLMDLIEQRAVSLNEIEVVVLDEADQMLDIGFMPAIKRILAMTPAARQTLLFSATMPKEIRELSSRHLKSPTEVSVIPAKKTADRVEHSVMHMPTPAKMGALASLIRDRKGERVIVFTRTKRGADKATKRLEADGINAAAIHGNKSQGQRERALAGFRAGTVPVLIATDIAARGIDVPGVSLVVNYELPNVPEVYVHRIGRTARAGAEGTAVTFCAPDERSLLRDIEKLLKVAINVEKAPEGTYVDALADPDGDFAPLNRTQRPRQDARPQGAKPQGQGRRPGQNQGAGGKPQGQGRKPATGQQAGAPAANRHQPATGANQNGDQPAKSRRRRNDRRPRPEQAGDKAVARG</sequence>
<feature type="domain" description="DEAD-box RNA helicase Q" evidence="10">
    <location>
        <begin position="1"/>
        <end position="29"/>
    </location>
</feature>
<evidence type="ECO:0000259" key="8">
    <source>
        <dbReference type="PROSITE" id="PS51192"/>
    </source>
</evidence>
<dbReference type="RefSeq" id="WP_267614067.1">
    <property type="nucleotide sequence ID" value="NZ_JAOVZQ010000001.1"/>
</dbReference>
<dbReference type="GO" id="GO:0004386">
    <property type="term" value="F:helicase activity"/>
    <property type="evidence" value="ECO:0007669"/>
    <property type="project" value="UniProtKB-KW"/>
</dbReference>
<evidence type="ECO:0000256" key="1">
    <source>
        <dbReference type="ARBA" id="ARBA00022741"/>
    </source>
</evidence>
<reference evidence="11" key="1">
    <citation type="submission" date="2022-10" db="EMBL/GenBank/DDBJ databases">
        <title>Hoeflea sp. J2-29, isolated from marine algae.</title>
        <authorList>
            <person name="Kristyanto S."/>
            <person name="Kim J.M."/>
            <person name="Jeon C.O."/>
        </authorList>
    </citation>
    <scope>NUCLEOTIDE SEQUENCE</scope>
    <source>
        <strain evidence="11">J2-29</strain>
    </source>
</reference>
<keyword evidence="12" id="KW-1185">Reference proteome</keyword>
<dbReference type="PANTHER" id="PTHR47959">
    <property type="entry name" value="ATP-DEPENDENT RNA HELICASE RHLE-RELATED"/>
    <property type="match status" value="1"/>
</dbReference>
<dbReference type="InterPro" id="IPR001650">
    <property type="entry name" value="Helicase_C-like"/>
</dbReference>
<proteinExistence type="inferred from homology"/>
<dbReference type="Proteomes" id="UP001081283">
    <property type="component" value="Unassembled WGS sequence"/>
</dbReference>
<evidence type="ECO:0000259" key="10">
    <source>
        <dbReference type="PROSITE" id="PS51195"/>
    </source>
</evidence>
<dbReference type="InterPro" id="IPR027417">
    <property type="entry name" value="P-loop_NTPase"/>
</dbReference>
<dbReference type="EMBL" id="JAOVZQ010000001">
    <property type="protein sequence ID" value="MCY0096230.1"/>
    <property type="molecule type" value="Genomic_DNA"/>
</dbReference>
<feature type="compositionally biased region" description="Low complexity" evidence="7">
    <location>
        <begin position="401"/>
        <end position="417"/>
    </location>
</feature>
<gene>
    <name evidence="11" type="ORF">OEG82_19750</name>
</gene>
<dbReference type="PROSITE" id="PS51195">
    <property type="entry name" value="Q_MOTIF"/>
    <property type="match status" value="1"/>
</dbReference>
<keyword evidence="2" id="KW-0378">Hydrolase</keyword>
<evidence type="ECO:0000256" key="7">
    <source>
        <dbReference type="SAM" id="MobiDB-lite"/>
    </source>
</evidence>
<evidence type="ECO:0000256" key="2">
    <source>
        <dbReference type="ARBA" id="ARBA00022801"/>
    </source>
</evidence>
<feature type="compositionally biased region" description="Basic and acidic residues" evidence="7">
    <location>
        <begin position="469"/>
        <end position="483"/>
    </location>
</feature>
<feature type="compositionally biased region" description="Low complexity" evidence="7">
    <location>
        <begin position="431"/>
        <end position="442"/>
    </location>
</feature>
<dbReference type="InterPro" id="IPR050079">
    <property type="entry name" value="DEAD_box_RNA_helicase"/>
</dbReference>
<name>A0ABT3YK24_9HYPH</name>
<dbReference type="CDD" id="cd00268">
    <property type="entry name" value="DEADc"/>
    <property type="match status" value="1"/>
</dbReference>
<organism evidence="11 12">
    <name type="scientific">Hoeflea ulvae</name>
    <dbReference type="NCBI Taxonomy" id="2983764"/>
    <lineage>
        <taxon>Bacteria</taxon>
        <taxon>Pseudomonadati</taxon>
        <taxon>Pseudomonadota</taxon>
        <taxon>Alphaproteobacteria</taxon>
        <taxon>Hyphomicrobiales</taxon>
        <taxon>Rhizobiaceae</taxon>
        <taxon>Hoeflea</taxon>
    </lineage>
</organism>
<dbReference type="Gene3D" id="3.40.50.300">
    <property type="entry name" value="P-loop containing nucleotide triphosphate hydrolases"/>
    <property type="match status" value="2"/>
</dbReference>
<feature type="region of interest" description="Disordered" evidence="7">
    <location>
        <begin position="377"/>
        <end position="483"/>
    </location>
</feature>
<evidence type="ECO:0000256" key="6">
    <source>
        <dbReference type="PROSITE-ProRule" id="PRU00552"/>
    </source>
</evidence>
<evidence type="ECO:0000256" key="4">
    <source>
        <dbReference type="ARBA" id="ARBA00022840"/>
    </source>
</evidence>
<evidence type="ECO:0000313" key="12">
    <source>
        <dbReference type="Proteomes" id="UP001081283"/>
    </source>
</evidence>
<dbReference type="SMART" id="SM00490">
    <property type="entry name" value="HELICc"/>
    <property type="match status" value="1"/>
</dbReference>
<dbReference type="InterPro" id="IPR011545">
    <property type="entry name" value="DEAD/DEAH_box_helicase_dom"/>
</dbReference>
<feature type="domain" description="Helicase ATP-binding" evidence="8">
    <location>
        <begin position="32"/>
        <end position="206"/>
    </location>
</feature>
<accession>A0ABT3YK24</accession>
<keyword evidence="1" id="KW-0547">Nucleotide-binding</keyword>
<evidence type="ECO:0000259" key="9">
    <source>
        <dbReference type="PROSITE" id="PS51194"/>
    </source>
</evidence>
<evidence type="ECO:0000256" key="3">
    <source>
        <dbReference type="ARBA" id="ARBA00022806"/>
    </source>
</evidence>
<dbReference type="Pfam" id="PF00270">
    <property type="entry name" value="DEAD"/>
    <property type="match status" value="1"/>
</dbReference>
<evidence type="ECO:0000313" key="11">
    <source>
        <dbReference type="EMBL" id="MCY0096230.1"/>
    </source>
</evidence>
<evidence type="ECO:0000256" key="5">
    <source>
        <dbReference type="ARBA" id="ARBA00038437"/>
    </source>
</evidence>
<comment type="similarity">
    <text evidence="5">Belongs to the DEAD box helicase family.</text>
</comment>
<dbReference type="PANTHER" id="PTHR47959:SF13">
    <property type="entry name" value="ATP-DEPENDENT RNA HELICASE RHLE"/>
    <property type="match status" value="1"/>
</dbReference>
<dbReference type="PROSITE" id="PS51192">
    <property type="entry name" value="HELICASE_ATP_BIND_1"/>
    <property type="match status" value="1"/>
</dbReference>
<dbReference type="CDD" id="cd18787">
    <property type="entry name" value="SF2_C_DEAD"/>
    <property type="match status" value="1"/>
</dbReference>
<feature type="short sequence motif" description="Q motif" evidence="6">
    <location>
        <begin position="1"/>
        <end position="29"/>
    </location>
</feature>
<keyword evidence="3 11" id="KW-0347">Helicase</keyword>
<comment type="caution">
    <text evidence="11">The sequence shown here is derived from an EMBL/GenBank/DDBJ whole genome shotgun (WGS) entry which is preliminary data.</text>
</comment>
<dbReference type="Pfam" id="PF00271">
    <property type="entry name" value="Helicase_C"/>
    <property type="match status" value="1"/>
</dbReference>
<dbReference type="PROSITE" id="PS51194">
    <property type="entry name" value="HELICASE_CTER"/>
    <property type="match status" value="1"/>
</dbReference>
<dbReference type="SUPFAM" id="SSF52540">
    <property type="entry name" value="P-loop containing nucleoside triphosphate hydrolases"/>
    <property type="match status" value="1"/>
</dbReference>
<dbReference type="InterPro" id="IPR014014">
    <property type="entry name" value="RNA_helicase_DEAD_Q_motif"/>
</dbReference>
<dbReference type="SMART" id="SM00487">
    <property type="entry name" value="DEXDc"/>
    <property type="match status" value="1"/>
</dbReference>
<keyword evidence="4" id="KW-0067">ATP-binding</keyword>
<protein>
    <submittedName>
        <fullName evidence="11">DEAD/DEAH box helicase</fullName>
    </submittedName>
</protein>
<dbReference type="InterPro" id="IPR044742">
    <property type="entry name" value="DEAD/DEAH_RhlB"/>
</dbReference>